<feature type="compositionally biased region" description="Gly residues" evidence="1">
    <location>
        <begin position="193"/>
        <end position="212"/>
    </location>
</feature>
<reference evidence="2" key="1">
    <citation type="journal article" date="2020" name="Stud. Mycol.">
        <title>101 Dothideomycetes genomes: a test case for predicting lifestyles and emergence of pathogens.</title>
        <authorList>
            <person name="Haridas S."/>
            <person name="Albert R."/>
            <person name="Binder M."/>
            <person name="Bloem J."/>
            <person name="Labutti K."/>
            <person name="Salamov A."/>
            <person name="Andreopoulos B."/>
            <person name="Baker S."/>
            <person name="Barry K."/>
            <person name="Bills G."/>
            <person name="Bluhm B."/>
            <person name="Cannon C."/>
            <person name="Castanera R."/>
            <person name="Culley D."/>
            <person name="Daum C."/>
            <person name="Ezra D."/>
            <person name="Gonzalez J."/>
            <person name="Henrissat B."/>
            <person name="Kuo A."/>
            <person name="Liang C."/>
            <person name="Lipzen A."/>
            <person name="Lutzoni F."/>
            <person name="Magnuson J."/>
            <person name="Mondo S."/>
            <person name="Nolan M."/>
            <person name="Ohm R."/>
            <person name="Pangilinan J."/>
            <person name="Park H.-J."/>
            <person name="Ramirez L."/>
            <person name="Alfaro M."/>
            <person name="Sun H."/>
            <person name="Tritt A."/>
            <person name="Yoshinaga Y."/>
            <person name="Zwiers L.-H."/>
            <person name="Turgeon B."/>
            <person name="Goodwin S."/>
            <person name="Spatafora J."/>
            <person name="Crous P."/>
            <person name="Grigoriev I."/>
        </authorList>
    </citation>
    <scope>NUCLEOTIDE SEQUENCE</scope>
    <source>
        <strain evidence="2">CBS 115976</strain>
    </source>
</reference>
<evidence type="ECO:0000313" key="3">
    <source>
        <dbReference type="Proteomes" id="UP000799302"/>
    </source>
</evidence>
<dbReference type="EMBL" id="MU004241">
    <property type="protein sequence ID" value="KAF2665131.1"/>
    <property type="molecule type" value="Genomic_DNA"/>
</dbReference>
<proteinExistence type="predicted"/>
<keyword evidence="3" id="KW-1185">Reference proteome</keyword>
<sequence>MGAGESKYYEEQMNALANCNCHSHDHYGAPGYATDQAGRDYRRGLSSGHIPHGPMGHPGGMMSRPGDSGMQDPRMMGMDPRMQMGMNPQMQMGMDPRMQMGMDPRMQMEMNHRMQMEMDPRMQMGIDPRMQIGMDQRRQMMDGEDGEDEEMMMGEGGFMKNHGAAGPGGNMPSGMDFLGGRGRGRGRGRGGRGGRGGMDGPGRAMGMGGGFM</sequence>
<name>A0A6A6U0K7_9PEZI</name>
<accession>A0A6A6U0K7</accession>
<evidence type="ECO:0000256" key="1">
    <source>
        <dbReference type="SAM" id="MobiDB-lite"/>
    </source>
</evidence>
<organism evidence="2 3">
    <name type="scientific">Microthyrium microscopicum</name>
    <dbReference type="NCBI Taxonomy" id="703497"/>
    <lineage>
        <taxon>Eukaryota</taxon>
        <taxon>Fungi</taxon>
        <taxon>Dikarya</taxon>
        <taxon>Ascomycota</taxon>
        <taxon>Pezizomycotina</taxon>
        <taxon>Dothideomycetes</taxon>
        <taxon>Dothideomycetes incertae sedis</taxon>
        <taxon>Microthyriales</taxon>
        <taxon>Microthyriaceae</taxon>
        <taxon>Microthyrium</taxon>
    </lineage>
</organism>
<feature type="compositionally biased region" description="Basic residues" evidence="1">
    <location>
        <begin position="182"/>
        <end position="192"/>
    </location>
</feature>
<evidence type="ECO:0000313" key="2">
    <source>
        <dbReference type="EMBL" id="KAF2665131.1"/>
    </source>
</evidence>
<protein>
    <submittedName>
        <fullName evidence="2">Uncharacterized protein</fullName>
    </submittedName>
</protein>
<feature type="region of interest" description="Disordered" evidence="1">
    <location>
        <begin position="180"/>
        <end position="212"/>
    </location>
</feature>
<dbReference type="AlphaFoldDB" id="A0A6A6U0K7"/>
<dbReference type="Proteomes" id="UP000799302">
    <property type="component" value="Unassembled WGS sequence"/>
</dbReference>
<gene>
    <name evidence="2" type="ORF">BT63DRAFT_429077</name>
</gene>